<accession>A0ABD5VFJ9</accession>
<proteinExistence type="predicted"/>
<keyword evidence="1" id="KW-0472">Membrane</keyword>
<keyword evidence="1" id="KW-1133">Transmembrane helix</keyword>
<evidence type="ECO:0000313" key="2">
    <source>
        <dbReference type="EMBL" id="MFC6952458.1"/>
    </source>
</evidence>
<sequence length="325" mass="34519">MSLVAGLVLGVTGIVGCVLALVAVKWWVRDLRRFWLAVRGMPASLADAHRDDEGLYAATAAEPGVLALGVDRFDYWWQRVLVAEGGGSNAFSMLGGALFLRDHDRKELRDGADRRRAGAISPTPLDVDADGNRCTLELDDDAYPVQRIEPNHGLVPWLVALAVLATLIVPVVLNFFFLPFLTRAIAFLARTPIAAAAVGTPVALVALARYRNGRSPLGAWDAVRSPTAPTVPDRVRAATTDADPEGTGVVYLKRLDAGDVVHVLGDVDRSGHGRVVVRDGVVSTRGPWLFALVAAVNAARNALLAGAFGLPALALVYLGARTIIG</sequence>
<feature type="transmembrane region" description="Helical" evidence="1">
    <location>
        <begin position="184"/>
        <end position="207"/>
    </location>
</feature>
<keyword evidence="3" id="KW-1185">Reference proteome</keyword>
<dbReference type="RefSeq" id="WP_336349434.1">
    <property type="nucleotide sequence ID" value="NZ_JAZAQL010000001.1"/>
</dbReference>
<keyword evidence="1" id="KW-0812">Transmembrane</keyword>
<comment type="caution">
    <text evidence="2">The sequence shown here is derived from an EMBL/GenBank/DDBJ whole genome shotgun (WGS) entry which is preliminary data.</text>
</comment>
<reference evidence="2 3" key="1">
    <citation type="journal article" date="2019" name="Int. J. Syst. Evol. Microbiol.">
        <title>The Global Catalogue of Microorganisms (GCM) 10K type strain sequencing project: providing services to taxonomists for standard genome sequencing and annotation.</title>
        <authorList>
            <consortium name="The Broad Institute Genomics Platform"/>
            <consortium name="The Broad Institute Genome Sequencing Center for Infectious Disease"/>
            <person name="Wu L."/>
            <person name="Ma J."/>
        </authorList>
    </citation>
    <scope>NUCLEOTIDE SEQUENCE [LARGE SCALE GENOMIC DNA]</scope>
    <source>
        <strain evidence="2 3">GX26</strain>
    </source>
</reference>
<evidence type="ECO:0000256" key="1">
    <source>
        <dbReference type="SAM" id="Phobius"/>
    </source>
</evidence>
<name>A0ABD5VFJ9_9EURY</name>
<feature type="transmembrane region" description="Helical" evidence="1">
    <location>
        <begin position="302"/>
        <end position="324"/>
    </location>
</feature>
<evidence type="ECO:0000313" key="3">
    <source>
        <dbReference type="Proteomes" id="UP001596395"/>
    </source>
</evidence>
<feature type="transmembrane region" description="Helical" evidence="1">
    <location>
        <begin position="6"/>
        <end position="28"/>
    </location>
</feature>
<dbReference type="Proteomes" id="UP001596395">
    <property type="component" value="Unassembled WGS sequence"/>
</dbReference>
<organism evidence="2 3">
    <name type="scientific">Halorubellus litoreus</name>
    <dbReference type="NCBI Taxonomy" id="755308"/>
    <lineage>
        <taxon>Archaea</taxon>
        <taxon>Methanobacteriati</taxon>
        <taxon>Methanobacteriota</taxon>
        <taxon>Stenosarchaea group</taxon>
        <taxon>Halobacteria</taxon>
        <taxon>Halobacteriales</taxon>
        <taxon>Halorubellaceae</taxon>
        <taxon>Halorubellus</taxon>
    </lineage>
</organism>
<dbReference type="EMBL" id="JBHSXN010000001">
    <property type="protein sequence ID" value="MFC6952458.1"/>
    <property type="molecule type" value="Genomic_DNA"/>
</dbReference>
<protein>
    <submittedName>
        <fullName evidence="2">Uncharacterized protein</fullName>
    </submittedName>
</protein>
<dbReference type="AlphaFoldDB" id="A0ABD5VFJ9"/>
<feature type="transmembrane region" description="Helical" evidence="1">
    <location>
        <begin position="154"/>
        <end position="178"/>
    </location>
</feature>
<gene>
    <name evidence="2" type="ORF">ACFQGB_06245</name>
</gene>